<dbReference type="PANTHER" id="PTHR11909">
    <property type="entry name" value="CASEIN KINASE-RELATED"/>
    <property type="match status" value="1"/>
</dbReference>
<reference evidence="3" key="3">
    <citation type="submission" date="2025-09" db="UniProtKB">
        <authorList>
            <consortium name="Ensembl"/>
        </authorList>
    </citation>
    <scope>IDENTIFICATION</scope>
</reference>
<evidence type="ECO:0000256" key="1">
    <source>
        <dbReference type="SAM" id="MobiDB-lite"/>
    </source>
</evidence>
<dbReference type="GO" id="GO:0006974">
    <property type="term" value="P:DNA damage response"/>
    <property type="evidence" value="ECO:0000318"/>
    <property type="project" value="GO_Central"/>
</dbReference>
<feature type="compositionally biased region" description="Low complexity" evidence="1">
    <location>
        <begin position="121"/>
        <end position="130"/>
    </location>
</feature>
<evidence type="ECO:0000313" key="3">
    <source>
        <dbReference type="Ensembl" id="ENSLOCP00000008388.1"/>
    </source>
</evidence>
<reference evidence="4" key="1">
    <citation type="submission" date="2011-12" db="EMBL/GenBank/DDBJ databases">
        <title>The Draft Genome of Lepisosteus oculatus.</title>
        <authorList>
            <consortium name="The Broad Institute Genome Assembly &amp; Analysis Group"/>
            <consortium name="Computational R&amp;D Group"/>
            <consortium name="and Sequencing Platform"/>
            <person name="Di Palma F."/>
            <person name="Alfoldi J."/>
            <person name="Johnson J."/>
            <person name="Berlin A."/>
            <person name="Gnerre S."/>
            <person name="Jaffe D."/>
            <person name="MacCallum I."/>
            <person name="Young S."/>
            <person name="Walker B.J."/>
            <person name="Lander E.S."/>
            <person name="Lindblad-Toh K."/>
        </authorList>
    </citation>
    <scope>NUCLEOTIDE SEQUENCE [LARGE SCALE GENOMIC DNA]</scope>
</reference>
<dbReference type="EMBL" id="AHAT01020911">
    <property type="status" value="NOT_ANNOTATED_CDS"/>
    <property type="molecule type" value="Genomic_DNA"/>
</dbReference>
<dbReference type="GO" id="GO:0007165">
    <property type="term" value="P:signal transduction"/>
    <property type="evidence" value="ECO:0000318"/>
    <property type="project" value="GO_Central"/>
</dbReference>
<accession>W5MJ29</accession>
<dbReference type="InParanoid" id="W5MJ29"/>
<organism evidence="3 4">
    <name type="scientific">Lepisosteus oculatus</name>
    <name type="common">Spotted gar</name>
    <dbReference type="NCBI Taxonomy" id="7918"/>
    <lineage>
        <taxon>Eukaryota</taxon>
        <taxon>Metazoa</taxon>
        <taxon>Chordata</taxon>
        <taxon>Craniata</taxon>
        <taxon>Vertebrata</taxon>
        <taxon>Euteleostomi</taxon>
        <taxon>Actinopterygii</taxon>
        <taxon>Neopterygii</taxon>
        <taxon>Holostei</taxon>
        <taxon>Semionotiformes</taxon>
        <taxon>Lepisosteidae</taxon>
        <taxon>Lepisosteus</taxon>
    </lineage>
</organism>
<dbReference type="KEGG" id="loc:102684686"/>
<evidence type="ECO:0000313" key="4">
    <source>
        <dbReference type="Proteomes" id="UP000018468"/>
    </source>
</evidence>
<feature type="domain" description="Protein kinase" evidence="2">
    <location>
        <begin position="162"/>
        <end position="449"/>
    </location>
</feature>
<sequence>MILHYCPQCGSKLQAGFKFCPSCGQKLPTEDPEEAAASAISQVTTSDPPGQSSPAHAPSLTPPRRTRLTAAKVKVEEEVSSRTAASLSKSPKSLPGASRAPLSPRKRQASPRVKQEEESTAEASPSPKSPLGAKSTPKRARRMCVEPLQESELLTDTAGRKWRLTKLLRQSDSELLYGVQQITTGAPTADYKYTLKLAAKDGKIFKEQNFLQRAAKPTLVEKWMKCHKLSFLGIPTCVGFGLHADTYRFLIFHNMGQSLQSILDEKTLLLSEKAVLQLCCRILDVLEYIHENEYVHADIQAENVYLNPAEPKQVYLAGYHHAFRYCPGGKQVEYREGSQTAHEGAVEFISIDSHKGAGPSRRSDLQALGYCMLKWHTGTLPWTHQAGSPSKVLAEKERYKADVGGLLAHCFGRKRVPAAVQIYLSQVMALQYNEKPDYLSLRNLMTDALQQLGTSLDQPIDVQI</sequence>
<dbReference type="InterPro" id="IPR000719">
    <property type="entry name" value="Prot_kinase_dom"/>
</dbReference>
<dbReference type="SMART" id="SM00220">
    <property type="entry name" value="S_TKc"/>
    <property type="match status" value="1"/>
</dbReference>
<dbReference type="Pfam" id="PF13240">
    <property type="entry name" value="Zn_Ribbon_1"/>
    <property type="match status" value="1"/>
</dbReference>
<dbReference type="SUPFAM" id="SSF56112">
    <property type="entry name" value="Protein kinase-like (PK-like)"/>
    <property type="match status" value="1"/>
</dbReference>
<name>W5MJ29_LEPOC</name>
<dbReference type="eggNOG" id="KOG1164">
    <property type="taxonomic scope" value="Eukaryota"/>
</dbReference>
<dbReference type="InterPro" id="IPR011009">
    <property type="entry name" value="Kinase-like_dom_sf"/>
</dbReference>
<keyword evidence="4" id="KW-1185">Reference proteome</keyword>
<dbReference type="InterPro" id="IPR050235">
    <property type="entry name" value="CK1_Ser-Thr_kinase"/>
</dbReference>
<evidence type="ECO:0000259" key="2">
    <source>
        <dbReference type="PROSITE" id="PS50011"/>
    </source>
</evidence>
<dbReference type="GeneID" id="102684686"/>
<dbReference type="STRING" id="7918.ENSLOCP00000008388"/>
<dbReference type="Ensembl" id="ENSLOCT00000008398.1">
    <property type="protein sequence ID" value="ENSLOCP00000008388.1"/>
    <property type="gene ID" value="ENSLOCG00000006929.1"/>
</dbReference>
<dbReference type="Bgee" id="ENSLOCG00000006929">
    <property type="expression patterns" value="Expressed in testis and 13 other cell types or tissues"/>
</dbReference>
<dbReference type="PROSITE" id="PS50011">
    <property type="entry name" value="PROTEIN_KINASE_DOM"/>
    <property type="match status" value="1"/>
</dbReference>
<feature type="compositionally biased region" description="Polar residues" evidence="1">
    <location>
        <begin position="39"/>
        <end position="54"/>
    </location>
</feature>
<dbReference type="HOGENOM" id="CLU_019279_4_4_1"/>
<dbReference type="OrthoDB" id="2687620at2759"/>
<dbReference type="GO" id="GO:0005524">
    <property type="term" value="F:ATP binding"/>
    <property type="evidence" value="ECO:0007669"/>
    <property type="project" value="InterPro"/>
</dbReference>
<dbReference type="GO" id="GO:0005737">
    <property type="term" value="C:cytoplasm"/>
    <property type="evidence" value="ECO:0000318"/>
    <property type="project" value="GO_Central"/>
</dbReference>
<dbReference type="Pfam" id="PF00069">
    <property type="entry name" value="Pkinase"/>
    <property type="match status" value="1"/>
</dbReference>
<dbReference type="Gene3D" id="1.10.510.10">
    <property type="entry name" value="Transferase(Phosphotransferase) domain 1"/>
    <property type="match status" value="1"/>
</dbReference>
<reference evidence="3" key="2">
    <citation type="submission" date="2025-08" db="UniProtKB">
        <authorList>
            <consortium name="Ensembl"/>
        </authorList>
    </citation>
    <scope>IDENTIFICATION</scope>
</reference>
<feature type="compositionally biased region" description="Polar residues" evidence="1">
    <location>
        <begin position="81"/>
        <end position="91"/>
    </location>
</feature>
<feature type="region of interest" description="Disordered" evidence="1">
    <location>
        <begin position="28"/>
        <end position="141"/>
    </location>
</feature>
<dbReference type="GO" id="GO:0004674">
    <property type="term" value="F:protein serine/threonine kinase activity"/>
    <property type="evidence" value="ECO:0000318"/>
    <property type="project" value="GO_Central"/>
</dbReference>
<dbReference type="AlphaFoldDB" id="W5MJ29"/>
<protein>
    <submittedName>
        <fullName evidence="3">VRK serine/threonine kinase 3</fullName>
    </submittedName>
</protein>
<dbReference type="InterPro" id="IPR026870">
    <property type="entry name" value="Zinc_ribbon_dom"/>
</dbReference>
<dbReference type="Proteomes" id="UP000018468">
    <property type="component" value="Linkage group LG23"/>
</dbReference>
<proteinExistence type="predicted"/>
<dbReference type="OMA" id="VMTLEYE"/>
<dbReference type="FunFam" id="1.10.510.10:FF:001331">
    <property type="entry name" value="VRK serine/threonine kinase 3"/>
    <property type="match status" value="1"/>
</dbReference>
<dbReference type="CTD" id="51231"/>
<dbReference type="GO" id="GO:0005634">
    <property type="term" value="C:nucleus"/>
    <property type="evidence" value="ECO:0000318"/>
    <property type="project" value="GO_Central"/>
</dbReference>
<dbReference type="GeneTree" id="ENSGT00940000158111"/>